<dbReference type="AlphaFoldDB" id="A0A073K0B2"/>
<dbReference type="EMBL" id="JOSX01000020">
    <property type="protein sequence ID" value="KEK14660.1"/>
    <property type="molecule type" value="Genomic_DNA"/>
</dbReference>
<evidence type="ECO:0000313" key="7">
    <source>
        <dbReference type="Proteomes" id="UP000460207"/>
    </source>
</evidence>
<reference evidence="4" key="2">
    <citation type="journal article" date="2018" name="Genome Announc.">
        <title>Fifty-Six Draft Genome Sequences of 10 Lactobacillus Species from 22 Commercial Dietary Supplements.</title>
        <authorList>
            <person name="Gangiredla J."/>
            <person name="Barnaba T.J."/>
            <person name="Mammel M.K."/>
            <person name="Lacher D.W."/>
            <person name="Elkins C.A."/>
            <person name="Lampel K.A."/>
            <person name="Whitehouse C.A."/>
            <person name="Tartera C."/>
        </authorList>
    </citation>
    <scope>NUCLEOTIDE SEQUENCE</scope>
    <source>
        <strain evidence="4">DS12_10</strain>
    </source>
</reference>
<accession>A0A073K0B2</accession>
<feature type="transmembrane region" description="Helical" evidence="1">
    <location>
        <begin position="175"/>
        <end position="194"/>
    </location>
</feature>
<dbReference type="PATRIC" id="fig|1598.90.peg.1822"/>
<dbReference type="EMBL" id="QAZN01000001">
    <property type="protein sequence ID" value="PTV05401.1"/>
    <property type="molecule type" value="Genomic_DNA"/>
</dbReference>
<dbReference type="EMBL" id="WJND01000002">
    <property type="protein sequence ID" value="MRG88685.1"/>
    <property type="molecule type" value="Genomic_DNA"/>
</dbReference>
<name>A0A073K0B2_LIMRT</name>
<protein>
    <submittedName>
        <fullName evidence="3">DUF1700 domain-containing protein</fullName>
    </submittedName>
    <submittedName>
        <fullName evidence="2">Membrane protein</fullName>
    </submittedName>
</protein>
<sequence>MNERQKYINDLSIYLRQLTDEERNDALEFYDEYIADAGLETQTAIEERLGTPRQLSHKILADYSIKANNESIKEGHPASPHSSWRVFWWVLVAIITSPITFGLGIALLALLLAAGGVALSLIVGIVALIFGVAAIAIVSIYIGIGLIATNLFSGLFYFGLGLTLIGLFLVCLPLIYWLIRVIVQGIANFAKFIYAKVQARRKK</sequence>
<feature type="transmembrane region" description="Helical" evidence="1">
    <location>
        <begin position="118"/>
        <end position="144"/>
    </location>
</feature>
<evidence type="ECO:0000256" key="1">
    <source>
        <dbReference type="SAM" id="Phobius"/>
    </source>
</evidence>
<feature type="transmembrane region" description="Helical" evidence="1">
    <location>
        <begin position="151"/>
        <end position="169"/>
    </location>
</feature>
<evidence type="ECO:0000313" key="4">
    <source>
        <dbReference type="EMBL" id="PTV05401.1"/>
    </source>
</evidence>
<comment type="caution">
    <text evidence="2">The sequence shown here is derived from an EMBL/GenBank/DDBJ whole genome shotgun (WGS) entry which is preliminary data.</text>
</comment>
<evidence type="ECO:0000313" key="5">
    <source>
        <dbReference type="Proteomes" id="UP000027731"/>
    </source>
</evidence>
<keyword evidence="1" id="KW-1133">Transmembrane helix</keyword>
<evidence type="ECO:0000313" key="3">
    <source>
        <dbReference type="EMBL" id="MRG88685.1"/>
    </source>
</evidence>
<keyword evidence="1" id="KW-0472">Membrane</keyword>
<reference evidence="2 5" key="1">
    <citation type="submission" date="2014-06" db="EMBL/GenBank/DDBJ databases">
        <title>Genetic determinant of reutericyclin biosynthesis of Lactobacillus reuteri.</title>
        <authorList>
            <person name="Lin X."/>
            <person name="Duar R."/>
            <person name="Walter J."/>
            <person name="Gaenzle M."/>
        </authorList>
    </citation>
    <scope>NUCLEOTIDE SEQUENCE [LARGE SCALE GENOMIC DNA]</scope>
    <source>
        <strain evidence="2 5">LTH2584</strain>
    </source>
</reference>
<evidence type="ECO:0000313" key="6">
    <source>
        <dbReference type="Proteomes" id="UP000244083"/>
    </source>
</evidence>
<evidence type="ECO:0000313" key="2">
    <source>
        <dbReference type="EMBL" id="KEK14660.1"/>
    </source>
</evidence>
<reference evidence="6" key="3">
    <citation type="submission" date="2018-04" db="EMBL/GenBank/DDBJ databases">
        <title>Draft Genome Sequences of 10 Lactobacillus Species from 22 Commercial Probiotic Products.</title>
        <authorList>
            <person name="Gangiredla J."/>
            <person name="Barnaba T.J."/>
            <person name="Mammel M.K."/>
            <person name="Lacher D.W."/>
            <person name="Elkins C.A."/>
            <person name="Lampel K.A."/>
            <person name="Whitehouse C.A."/>
            <person name="Tartera C."/>
        </authorList>
    </citation>
    <scope>NUCLEOTIDE SEQUENCE [LARGE SCALE GENOMIC DNA]</scope>
    <source>
        <strain evidence="6">DS12_10</strain>
    </source>
</reference>
<organism evidence="2 5">
    <name type="scientific">Limosilactobacillus reuteri</name>
    <name type="common">Lactobacillus reuteri</name>
    <dbReference type="NCBI Taxonomy" id="1598"/>
    <lineage>
        <taxon>Bacteria</taxon>
        <taxon>Bacillati</taxon>
        <taxon>Bacillota</taxon>
        <taxon>Bacilli</taxon>
        <taxon>Lactobacillales</taxon>
        <taxon>Lactobacillaceae</taxon>
        <taxon>Limosilactobacillus</taxon>
    </lineage>
</organism>
<dbReference type="Pfam" id="PF22564">
    <property type="entry name" value="HAAS"/>
    <property type="match status" value="1"/>
</dbReference>
<dbReference type="Proteomes" id="UP000027731">
    <property type="component" value="Unassembled WGS sequence"/>
</dbReference>
<dbReference type="RefSeq" id="WP_003666315.1">
    <property type="nucleotide sequence ID" value="NZ_JAJGVW010000115.1"/>
</dbReference>
<dbReference type="Proteomes" id="UP000244083">
    <property type="component" value="Unassembled WGS sequence"/>
</dbReference>
<feature type="transmembrane region" description="Helical" evidence="1">
    <location>
        <begin position="86"/>
        <end position="112"/>
    </location>
</feature>
<reference evidence="3 7" key="4">
    <citation type="submission" date="2019-11" db="EMBL/GenBank/DDBJ databases">
        <title>Draft genome sequence of 12 host-associated Lactobacillus reuteri rodent strains.</title>
        <authorList>
            <person name="Zhang S."/>
            <person name="Ozcam M."/>
            <person name="Van Pijkeren J.P."/>
        </authorList>
    </citation>
    <scope>NUCLEOTIDE SEQUENCE [LARGE SCALE GENOMIC DNA]</scope>
    <source>
        <strain evidence="3 7">N4I</strain>
    </source>
</reference>
<proteinExistence type="predicted"/>
<gene>
    <name evidence="4" type="ORF">DB325_01485</name>
    <name evidence="3" type="ORF">GIX76_01500</name>
    <name evidence="2" type="ORF">LR3_02345</name>
</gene>
<keyword evidence="1" id="KW-0812">Transmembrane</keyword>
<dbReference type="Proteomes" id="UP000460207">
    <property type="component" value="Unassembled WGS sequence"/>
</dbReference>